<keyword evidence="1" id="KW-0812">Transmembrane</keyword>
<dbReference type="AlphaFoldDB" id="A0A380BMW3"/>
<feature type="transmembrane region" description="Helical" evidence="1">
    <location>
        <begin position="7"/>
        <end position="26"/>
    </location>
</feature>
<dbReference type="EMBL" id="UGYZ01000002">
    <property type="protein sequence ID" value="SUJ02956.1"/>
    <property type="molecule type" value="Genomic_DNA"/>
</dbReference>
<evidence type="ECO:0000313" key="2">
    <source>
        <dbReference type="EMBL" id="SUJ02956.1"/>
    </source>
</evidence>
<keyword evidence="3" id="KW-1185">Reference proteome</keyword>
<sequence length="38" mass="4385">MRKFLSVLLLIVNSLTFLIGLGFLFGEDKEKDNDLKQE</sequence>
<keyword evidence="1" id="KW-1133">Transmembrane helix</keyword>
<evidence type="ECO:0000313" key="3">
    <source>
        <dbReference type="Proteomes" id="UP000254519"/>
    </source>
</evidence>
<gene>
    <name evidence="2" type="ORF">NCTC4822_01339</name>
</gene>
<name>A0A380BMW3_SPOPA</name>
<reference evidence="2 3" key="1">
    <citation type="submission" date="2018-06" db="EMBL/GenBank/DDBJ databases">
        <authorList>
            <consortium name="Pathogen Informatics"/>
            <person name="Doyle S."/>
        </authorList>
    </citation>
    <scope>NUCLEOTIDE SEQUENCE [LARGE SCALE GENOMIC DNA]</scope>
    <source>
        <strain evidence="3">ATCC 11859 / DSM 33 / NCIB 8841 / NCTC 4822</strain>
    </source>
</reference>
<proteinExistence type="predicted"/>
<evidence type="ECO:0000256" key="1">
    <source>
        <dbReference type="SAM" id="Phobius"/>
    </source>
</evidence>
<dbReference type="Proteomes" id="UP000254519">
    <property type="component" value="Unassembled WGS sequence"/>
</dbReference>
<protein>
    <submittedName>
        <fullName evidence="2">Uncharacterized protein</fullName>
    </submittedName>
</protein>
<keyword evidence="1" id="KW-0472">Membrane</keyword>
<organism evidence="2 3">
    <name type="scientific">Sporosarcina pasteurii</name>
    <name type="common">Bacillus pasteurii</name>
    <dbReference type="NCBI Taxonomy" id="1474"/>
    <lineage>
        <taxon>Bacteria</taxon>
        <taxon>Bacillati</taxon>
        <taxon>Bacillota</taxon>
        <taxon>Bacilli</taxon>
        <taxon>Bacillales</taxon>
        <taxon>Caryophanaceae</taxon>
        <taxon>Sporosarcina</taxon>
    </lineage>
</organism>
<accession>A0A380BMW3</accession>